<evidence type="ECO:0000313" key="2">
    <source>
        <dbReference type="Proteomes" id="UP000501253"/>
    </source>
</evidence>
<evidence type="ECO:0000313" key="1">
    <source>
        <dbReference type="EMBL" id="QJA05793.1"/>
    </source>
</evidence>
<dbReference type="AlphaFoldDB" id="A0A6H1WRH7"/>
<keyword evidence="2" id="KW-1185">Reference proteome</keyword>
<evidence type="ECO:0008006" key="3">
    <source>
        <dbReference type="Google" id="ProtNLM"/>
    </source>
</evidence>
<dbReference type="Proteomes" id="UP000501253">
    <property type="component" value="Chromosome"/>
</dbReference>
<accession>A0A6H1WRH7</accession>
<dbReference type="KEGG" id="tmai:FVE67_02805"/>
<dbReference type="EMBL" id="CP042909">
    <property type="protein sequence ID" value="QJA05793.1"/>
    <property type="molecule type" value="Genomic_DNA"/>
</dbReference>
<organism evidence="1 2">
    <name type="scientific">Thermosulfurimonas marina</name>
    <dbReference type="NCBI Taxonomy" id="2047767"/>
    <lineage>
        <taxon>Bacteria</taxon>
        <taxon>Pseudomonadati</taxon>
        <taxon>Thermodesulfobacteriota</taxon>
        <taxon>Thermodesulfobacteria</taxon>
        <taxon>Thermodesulfobacteriales</taxon>
        <taxon>Thermodesulfobacteriaceae</taxon>
        <taxon>Thermosulfurimonas</taxon>
    </lineage>
</organism>
<protein>
    <recommendedName>
        <fullName evidence="3">Nucleotidyltransferase family protein</fullName>
    </recommendedName>
</protein>
<dbReference type="RefSeq" id="WP_168719153.1">
    <property type="nucleotide sequence ID" value="NZ_CP042909.1"/>
</dbReference>
<dbReference type="Gene3D" id="3.30.460.40">
    <property type="match status" value="1"/>
</dbReference>
<reference evidence="1 2" key="1">
    <citation type="submission" date="2019-08" db="EMBL/GenBank/DDBJ databases">
        <title>Complete genome sequence of Thermosulfurimonas marina SU872T, an anaerobic thermophilic chemolithoautotrophic bacterium isolated from a shallow marine hydrothermal vent.</title>
        <authorList>
            <person name="Allioux M."/>
            <person name="Jebbar M."/>
            <person name="Slobodkina G."/>
            <person name="Slobodkin A."/>
            <person name="Moalic Y."/>
            <person name="Frolova A."/>
            <person name="Shao Z."/>
            <person name="Alain K."/>
        </authorList>
    </citation>
    <scope>NUCLEOTIDE SEQUENCE [LARGE SCALE GENOMIC DNA]</scope>
    <source>
        <strain evidence="1 2">SU872</strain>
    </source>
</reference>
<proteinExistence type="predicted"/>
<sequence>MFYEKVFRELNARGVRYVVVGGVALVLHGIIRLTADLDLIVDLSPENLRLFLETLKSLGFRPRLPITLEEILDPEKRSLWRREKNLVMISFYHPQNLLYQVDFFAEEPLPFTEIAQKIIWKEARDIKIPVASKELLKKLKTLSGRPQDLKDLEALEDLDE</sequence>
<dbReference type="SUPFAM" id="SSF81301">
    <property type="entry name" value="Nucleotidyltransferase"/>
    <property type="match status" value="1"/>
</dbReference>
<dbReference type="InterPro" id="IPR043519">
    <property type="entry name" value="NT_sf"/>
</dbReference>
<name>A0A6H1WRH7_9BACT</name>
<gene>
    <name evidence="1" type="ORF">FVE67_02805</name>
</gene>